<name>A0A162VZW4_DIDRA</name>
<dbReference type="AlphaFoldDB" id="A0A162VZW4"/>
<gene>
    <name evidence="2" type="ORF">ST47_g9996</name>
</gene>
<comment type="caution">
    <text evidence="2">The sequence shown here is derived from an EMBL/GenBank/DDBJ whole genome shotgun (WGS) entry which is preliminary data.</text>
</comment>
<protein>
    <submittedName>
        <fullName evidence="2">Uncharacterized protein</fullName>
    </submittedName>
</protein>
<sequence length="304" mass="33557">MKAVAHRLSKVKLKTFKVSYSPTYTSYIINHIAANPSHPLYLVQRRRKQELKKEGLWWHATNGIDISKSGCVRTWARRRLRQAFVEELKQKGYDETGKLVDAAAMQDRRDVMNVVRLGKSVDLTGSLRMHGVGPLIPAKFETVKDEVRGVIDALIQSAVDTALGLAGEGEKSSGLGQRSARAGAPEQARRPQERRPLAVPSGPRKKLHVTAEPSRMKPQTASSGRQTRTRGPPPGSVERGTASKPLQTKPQTNATNQPETARTTHDAHRQSPARTAPPRARVRRSVTELDRGTGLRIISKNRSG</sequence>
<reference evidence="2 3" key="1">
    <citation type="journal article" date="2016" name="Sci. Rep.">
        <title>Draft genome sequencing and secretome analysis of fungal phytopathogen Ascochyta rabiei provides insight into the necrotrophic effector repertoire.</title>
        <authorList>
            <person name="Verma S."/>
            <person name="Gazara R.K."/>
            <person name="Nizam S."/>
            <person name="Parween S."/>
            <person name="Chattopadhyay D."/>
            <person name="Verma P.K."/>
        </authorList>
    </citation>
    <scope>NUCLEOTIDE SEQUENCE [LARGE SCALE GENOMIC DNA]</scope>
    <source>
        <strain evidence="2 3">ArDII</strain>
    </source>
</reference>
<keyword evidence="3" id="KW-1185">Reference proteome</keyword>
<dbReference type="EMBL" id="JYNV01000322">
    <property type="protein sequence ID" value="KZM18697.1"/>
    <property type="molecule type" value="Genomic_DNA"/>
</dbReference>
<dbReference type="OrthoDB" id="5238363at2759"/>
<dbReference type="STRING" id="5454.A0A162VZW4"/>
<feature type="compositionally biased region" description="Polar residues" evidence="1">
    <location>
        <begin position="217"/>
        <end position="226"/>
    </location>
</feature>
<evidence type="ECO:0000313" key="2">
    <source>
        <dbReference type="EMBL" id="KZM18697.1"/>
    </source>
</evidence>
<feature type="region of interest" description="Disordered" evidence="1">
    <location>
        <begin position="167"/>
        <end position="304"/>
    </location>
</feature>
<evidence type="ECO:0000313" key="3">
    <source>
        <dbReference type="Proteomes" id="UP000076837"/>
    </source>
</evidence>
<organism evidence="2 3">
    <name type="scientific">Didymella rabiei</name>
    <name type="common">Chickpea ascochyta blight fungus</name>
    <name type="synonym">Mycosphaerella rabiei</name>
    <dbReference type="NCBI Taxonomy" id="5454"/>
    <lineage>
        <taxon>Eukaryota</taxon>
        <taxon>Fungi</taxon>
        <taxon>Dikarya</taxon>
        <taxon>Ascomycota</taxon>
        <taxon>Pezizomycotina</taxon>
        <taxon>Dothideomycetes</taxon>
        <taxon>Pleosporomycetidae</taxon>
        <taxon>Pleosporales</taxon>
        <taxon>Pleosporineae</taxon>
        <taxon>Didymellaceae</taxon>
        <taxon>Ascochyta</taxon>
    </lineage>
</organism>
<proteinExistence type="predicted"/>
<feature type="compositionally biased region" description="Basic and acidic residues" evidence="1">
    <location>
        <begin position="187"/>
        <end position="196"/>
    </location>
</feature>
<feature type="compositionally biased region" description="Polar residues" evidence="1">
    <location>
        <begin position="244"/>
        <end position="261"/>
    </location>
</feature>
<dbReference type="Proteomes" id="UP000076837">
    <property type="component" value="Unassembled WGS sequence"/>
</dbReference>
<accession>A0A162VZW4</accession>
<evidence type="ECO:0000256" key="1">
    <source>
        <dbReference type="SAM" id="MobiDB-lite"/>
    </source>
</evidence>